<proteinExistence type="predicted"/>
<organism evidence="2">
    <name type="scientific">Tetraodon nigroviridis</name>
    <name type="common">Spotted green pufferfish</name>
    <name type="synonym">Chelonodon nigroviridis</name>
    <dbReference type="NCBI Taxonomy" id="99883"/>
    <lineage>
        <taxon>Eukaryota</taxon>
        <taxon>Metazoa</taxon>
        <taxon>Chordata</taxon>
        <taxon>Craniata</taxon>
        <taxon>Vertebrata</taxon>
        <taxon>Euteleostomi</taxon>
        <taxon>Actinopterygii</taxon>
        <taxon>Neopterygii</taxon>
        <taxon>Teleostei</taxon>
        <taxon>Neoteleostei</taxon>
        <taxon>Acanthomorphata</taxon>
        <taxon>Eupercaria</taxon>
        <taxon>Tetraodontiformes</taxon>
        <taxon>Tetradontoidea</taxon>
        <taxon>Tetraodontidae</taxon>
        <taxon>Tetraodon</taxon>
    </lineage>
</organism>
<gene>
    <name evidence="2" type="ORF">GSTENG00015513001</name>
</gene>
<reference evidence="2" key="2">
    <citation type="submission" date="2004-02" db="EMBL/GenBank/DDBJ databases">
        <authorList>
            <consortium name="Genoscope"/>
            <consortium name="Whitehead Institute Centre for Genome Research"/>
        </authorList>
    </citation>
    <scope>NUCLEOTIDE SEQUENCE</scope>
</reference>
<evidence type="ECO:0000313" key="2">
    <source>
        <dbReference type="EMBL" id="CAF97986.1"/>
    </source>
</evidence>
<feature type="signal peptide" evidence="1">
    <location>
        <begin position="1"/>
        <end position="20"/>
    </location>
</feature>
<dbReference type="EMBL" id="CAAE01014544">
    <property type="protein sequence ID" value="CAF97986.1"/>
    <property type="molecule type" value="Genomic_DNA"/>
</dbReference>
<accession>Q4SMZ6</accession>
<evidence type="ECO:0000256" key="1">
    <source>
        <dbReference type="SAM" id="SignalP"/>
    </source>
</evidence>
<name>Q4SMZ6_TETNG</name>
<dbReference type="OrthoDB" id="8905635at2759"/>
<sequence>MGLTIWLSVLCLQASLLTHALDCSGATRGEVCVSGETADGQVSDAPIMDVVVKGRPAVTKGFIYRDQASPELGKCTLSV</sequence>
<dbReference type="AlphaFoldDB" id="Q4SMZ6"/>
<keyword evidence="1" id="KW-0732">Signal</keyword>
<feature type="chain" id="PRO_5004243828" evidence="1">
    <location>
        <begin position="21"/>
        <end position="79"/>
    </location>
</feature>
<protein>
    <submittedName>
        <fullName evidence="2">Chromosome 6 SCAF14544, whole genome shotgun sequence</fullName>
    </submittedName>
</protein>
<reference evidence="2" key="1">
    <citation type="journal article" date="2004" name="Nature">
        <title>Genome duplication in the teleost fish Tetraodon nigroviridis reveals the early vertebrate proto-karyotype.</title>
        <authorList>
            <person name="Jaillon O."/>
            <person name="Aury J.-M."/>
            <person name="Brunet F."/>
            <person name="Petit J.-L."/>
            <person name="Stange-Thomann N."/>
            <person name="Mauceli E."/>
            <person name="Bouneau L."/>
            <person name="Fischer C."/>
            <person name="Ozouf-Costaz C."/>
            <person name="Bernot A."/>
            <person name="Nicaud S."/>
            <person name="Jaffe D."/>
            <person name="Fisher S."/>
            <person name="Lutfalla G."/>
            <person name="Dossat C."/>
            <person name="Segurens B."/>
            <person name="Dasilva C."/>
            <person name="Salanoubat M."/>
            <person name="Levy M."/>
            <person name="Boudet N."/>
            <person name="Castellano S."/>
            <person name="Anthouard V."/>
            <person name="Jubin C."/>
            <person name="Castelli V."/>
            <person name="Katinka M."/>
            <person name="Vacherie B."/>
            <person name="Biemont C."/>
            <person name="Skalli Z."/>
            <person name="Cattolico L."/>
            <person name="Poulain J."/>
            <person name="De Berardinis V."/>
            <person name="Cruaud C."/>
            <person name="Duprat S."/>
            <person name="Brottier P."/>
            <person name="Coutanceau J.-P."/>
            <person name="Gouzy J."/>
            <person name="Parra G."/>
            <person name="Lardier G."/>
            <person name="Chapple C."/>
            <person name="McKernan K.J."/>
            <person name="McEwan P."/>
            <person name="Bosak S."/>
            <person name="Kellis M."/>
            <person name="Volff J.-N."/>
            <person name="Guigo R."/>
            <person name="Zody M.C."/>
            <person name="Mesirov J."/>
            <person name="Lindblad-Toh K."/>
            <person name="Birren B."/>
            <person name="Nusbaum C."/>
            <person name="Kahn D."/>
            <person name="Robinson-Rechavi M."/>
            <person name="Laudet V."/>
            <person name="Schachter V."/>
            <person name="Quetier F."/>
            <person name="Saurin W."/>
            <person name="Scarpelli C."/>
            <person name="Wincker P."/>
            <person name="Lander E.S."/>
            <person name="Weissenbach J."/>
            <person name="Roest Crollius H."/>
        </authorList>
    </citation>
    <scope>NUCLEOTIDE SEQUENCE [LARGE SCALE GENOMIC DNA]</scope>
</reference>
<dbReference type="KEGG" id="tng:GSTEN00015513G001"/>